<dbReference type="GeneID" id="65558948"/>
<dbReference type="FunFam" id="3.20.20.120:FF:000005">
    <property type="entry name" value="Putative L-rhamnonate dehydratase"/>
    <property type="match status" value="1"/>
</dbReference>
<dbReference type="GO" id="GO:0046872">
    <property type="term" value="F:metal ion binding"/>
    <property type="evidence" value="ECO:0007669"/>
    <property type="project" value="UniProtKB-KW"/>
</dbReference>
<organism evidence="8 10">
    <name type="scientific">Saccharolobus shibatae</name>
    <dbReference type="NCBI Taxonomy" id="2286"/>
    <lineage>
        <taxon>Archaea</taxon>
        <taxon>Thermoproteota</taxon>
        <taxon>Thermoprotei</taxon>
        <taxon>Sulfolobales</taxon>
        <taxon>Sulfolobaceae</taxon>
        <taxon>Saccharolobus</taxon>
    </lineage>
</organism>
<evidence type="ECO:0000313" key="9">
    <source>
        <dbReference type="EMBL" id="QXJ33769.1"/>
    </source>
</evidence>
<dbReference type="SFLD" id="SFLDF00008">
    <property type="entry name" value="gluconate_dehydratase"/>
    <property type="match status" value="1"/>
</dbReference>
<dbReference type="InterPro" id="IPR034593">
    <property type="entry name" value="DgoD-like"/>
</dbReference>
<dbReference type="Pfam" id="PF02746">
    <property type="entry name" value="MR_MLE_N"/>
    <property type="match status" value="1"/>
</dbReference>
<dbReference type="SFLD" id="SFLDS00001">
    <property type="entry name" value="Enolase"/>
    <property type="match status" value="1"/>
</dbReference>
<proteinExistence type="inferred from homology"/>
<sequence>MKIREIEPIVLTSKEKGSATWASTMIIVRVITENGAVGYGEAVPTLRVISVYNAIKQVAKGYIGKEVEEVEKNYHEWYKQDFYLARSFESTTAVSAIDIASWDIIGKELGAPIYRLLGGKVRDRIPVYANGWYQDCVTPEDFAEKAKEVVKTGYKALKFDPFGPYYDWIDERGLREAEERVRVVREAVGNNVDILIEHHGRFNANSAIMIAKRLEKYNPGFMEEPVHHEDIIGLRKYRANTHLRVALGERLLSEKEAAFYVEEGLVNILQPDLTNIGGVTVGKSVIKIAEANDVEVAFHNAFGSIQNAVEIQLSAVTQNLYLLENFYDWFPQWKRDLVYNETPVEGGHVKVPDKPGIGVSINEKIIEQLRAEPIPLDIIEEPVWVVKGTWKNYGV</sequence>
<dbReference type="SMART" id="SM00922">
    <property type="entry name" value="MR_MLE"/>
    <property type="match status" value="1"/>
</dbReference>
<keyword evidence="3 8" id="KW-0456">Lyase</keyword>
<dbReference type="Proteomes" id="UP000693941">
    <property type="component" value="Chromosome"/>
</dbReference>
<dbReference type="GO" id="GO:0047929">
    <property type="term" value="F:gluconate dehydratase activity"/>
    <property type="evidence" value="ECO:0007669"/>
    <property type="project" value="UniProtKB-EC"/>
</dbReference>
<dbReference type="InterPro" id="IPR013341">
    <property type="entry name" value="Mandelate_racemase_N_dom"/>
</dbReference>
<dbReference type="EMBL" id="CP077715">
    <property type="protein sequence ID" value="QXJ30744.1"/>
    <property type="molecule type" value="Genomic_DNA"/>
</dbReference>
<comment type="similarity">
    <text evidence="5">Belongs to the mandelate racemase/muconate lactonizing enzyme family. GaD subfamily.</text>
</comment>
<evidence type="ECO:0000256" key="2">
    <source>
        <dbReference type="ARBA" id="ARBA00022842"/>
    </source>
</evidence>
<dbReference type="Proteomes" id="UP000694036">
    <property type="component" value="Chromosome"/>
</dbReference>
<dbReference type="RefSeq" id="WP_218259180.1">
    <property type="nucleotide sequence ID" value="NZ_CP077713.1"/>
</dbReference>
<keyword evidence="11" id="KW-1185">Reference proteome</keyword>
<name>A0A8F5BSY5_9CREN</name>
<evidence type="ECO:0000256" key="4">
    <source>
        <dbReference type="ARBA" id="ARBA00050848"/>
    </source>
</evidence>
<evidence type="ECO:0000256" key="3">
    <source>
        <dbReference type="ARBA" id="ARBA00023239"/>
    </source>
</evidence>
<keyword evidence="1" id="KW-0479">Metal-binding</keyword>
<evidence type="ECO:0000313" key="8">
    <source>
        <dbReference type="EMBL" id="QXJ30744.1"/>
    </source>
</evidence>
<evidence type="ECO:0000313" key="10">
    <source>
        <dbReference type="Proteomes" id="UP000693941"/>
    </source>
</evidence>
<dbReference type="AlphaFoldDB" id="A0A8F5BSY5"/>
<evidence type="ECO:0000313" key="11">
    <source>
        <dbReference type="Proteomes" id="UP000694036"/>
    </source>
</evidence>
<dbReference type="InterPro" id="IPR034599">
    <property type="entry name" value="Gluconate_dehydratase"/>
</dbReference>
<evidence type="ECO:0000256" key="1">
    <source>
        <dbReference type="ARBA" id="ARBA00022723"/>
    </source>
</evidence>
<accession>A0A8F5BSY5</accession>
<protein>
    <recommendedName>
        <fullName evidence="6">gluconate dehydratase</fullName>
        <ecNumber evidence="6">4.2.1.39</ecNumber>
    </recommendedName>
</protein>
<feature type="domain" description="Mandelate racemase/muconate lactonizing enzyme C-terminal" evidence="7">
    <location>
        <begin position="139"/>
        <end position="244"/>
    </location>
</feature>
<dbReference type="PANTHER" id="PTHR48080:SF2">
    <property type="entry name" value="D-GALACTONATE DEHYDRATASE"/>
    <property type="match status" value="1"/>
</dbReference>
<keyword evidence="2" id="KW-0460">Magnesium</keyword>
<gene>
    <name evidence="8" type="ORF">J5U21_00393</name>
    <name evidence="9" type="ORF">J5U22_00314</name>
</gene>
<dbReference type="EMBL" id="CP077713">
    <property type="protein sequence ID" value="QXJ33769.1"/>
    <property type="molecule type" value="Genomic_DNA"/>
</dbReference>
<dbReference type="PANTHER" id="PTHR48080">
    <property type="entry name" value="D-GALACTONATE DEHYDRATASE-RELATED"/>
    <property type="match status" value="1"/>
</dbReference>
<evidence type="ECO:0000256" key="5">
    <source>
        <dbReference type="ARBA" id="ARBA00061582"/>
    </source>
</evidence>
<reference evidence="8 11" key="1">
    <citation type="journal article" date="2021" name="Environ. Microbiol.">
        <title>New insights into the diversity and evolution of the archaeal mobilome from three complete genomes of Saccharolobus shibatae.</title>
        <authorList>
            <person name="Medvedeva S."/>
            <person name="Brandt D."/>
            <person name="Cvirkaite-Krupovic V."/>
            <person name="Liu Y."/>
            <person name="Severinov K."/>
            <person name="Ishino S."/>
            <person name="Ishino Y."/>
            <person name="Prangishvili D."/>
            <person name="Kalinowski J."/>
            <person name="Krupovic M."/>
        </authorList>
    </citation>
    <scope>NUCLEOTIDE SEQUENCE</scope>
    <source>
        <strain evidence="8">BEU9</strain>
        <strain evidence="9 11">S38A</strain>
    </source>
</reference>
<comment type="catalytic activity">
    <reaction evidence="4">
        <text>D-gluconate = 2-dehydro-3-deoxy-D-gluconate + H2O</text>
        <dbReference type="Rhea" id="RHEA:21612"/>
        <dbReference type="ChEBI" id="CHEBI:15377"/>
        <dbReference type="ChEBI" id="CHEBI:18391"/>
        <dbReference type="ChEBI" id="CHEBI:57990"/>
        <dbReference type="EC" id="4.2.1.39"/>
    </reaction>
</comment>
<evidence type="ECO:0000259" key="7">
    <source>
        <dbReference type="SMART" id="SM00922"/>
    </source>
</evidence>
<dbReference type="InterPro" id="IPR013342">
    <property type="entry name" value="Mandelate_racemase_C"/>
</dbReference>
<dbReference type="SFLD" id="SFLDG00179">
    <property type="entry name" value="mandelate_racemase"/>
    <property type="match status" value="1"/>
</dbReference>
<evidence type="ECO:0000256" key="6">
    <source>
        <dbReference type="ARBA" id="ARBA00066770"/>
    </source>
</evidence>
<dbReference type="InterPro" id="IPR029065">
    <property type="entry name" value="Enolase_C-like"/>
</dbReference>
<dbReference type="CDD" id="cd03316">
    <property type="entry name" value="MR_like"/>
    <property type="match status" value="1"/>
</dbReference>
<dbReference type="EC" id="4.2.1.39" evidence="6"/>
<dbReference type="Pfam" id="PF13378">
    <property type="entry name" value="MR_MLE_C"/>
    <property type="match status" value="1"/>
</dbReference>